<feature type="transmembrane region" description="Helical" evidence="1">
    <location>
        <begin position="108"/>
        <end position="127"/>
    </location>
</feature>
<name>A0A6G7IYL0_9FLAO</name>
<sequence>MDKYDDKNLEAFVDRIMEEAPVESPSIDFTKNVMQRLEVEAPQHVFEYKPILSGRVLSLGFVAFVALVFLLGSQLGVDNGQGWFKNMDMENWFHTNWSWMADYSTSKTMVYAFIFLGLMFFVQVPWLKRYLDKSVF</sequence>
<dbReference type="KEGG" id="mut:GVT53_01845"/>
<evidence type="ECO:0000313" key="2">
    <source>
        <dbReference type="EMBL" id="QII43479.1"/>
    </source>
</evidence>
<evidence type="ECO:0000313" key="3">
    <source>
        <dbReference type="Proteomes" id="UP000502928"/>
    </source>
</evidence>
<evidence type="ECO:0000256" key="1">
    <source>
        <dbReference type="SAM" id="Phobius"/>
    </source>
</evidence>
<dbReference type="Proteomes" id="UP000502928">
    <property type="component" value="Chromosome"/>
</dbReference>
<keyword evidence="1" id="KW-0812">Transmembrane</keyword>
<keyword evidence="1" id="KW-0472">Membrane</keyword>
<proteinExistence type="predicted"/>
<feature type="transmembrane region" description="Helical" evidence="1">
    <location>
        <begin position="56"/>
        <end position="77"/>
    </location>
</feature>
<keyword evidence="1" id="KW-1133">Transmembrane helix</keyword>
<reference evidence="2 3" key="1">
    <citation type="submission" date="2020-02" db="EMBL/GenBank/DDBJ databases">
        <title>Complete genome of Muricauda sp. 501str8.</title>
        <authorList>
            <person name="Dong B."/>
            <person name="Zhu S."/>
            <person name="Yang J."/>
            <person name="Chen J."/>
        </authorList>
    </citation>
    <scope>NUCLEOTIDE SEQUENCE [LARGE SCALE GENOMIC DNA]</scope>
    <source>
        <strain evidence="2 3">501str8</strain>
    </source>
</reference>
<dbReference type="RefSeq" id="WP_166247152.1">
    <property type="nucleotide sequence ID" value="NZ_CP049616.1"/>
</dbReference>
<protein>
    <submittedName>
        <fullName evidence="2">Uncharacterized protein</fullName>
    </submittedName>
</protein>
<dbReference type="EMBL" id="CP049616">
    <property type="protein sequence ID" value="QII43479.1"/>
    <property type="molecule type" value="Genomic_DNA"/>
</dbReference>
<gene>
    <name evidence="2" type="ORF">GVT53_01845</name>
</gene>
<accession>A0A6G7IYL0</accession>
<organism evidence="2 3">
    <name type="scientific">Flagellimonas oceani</name>
    <dbReference type="NCBI Taxonomy" id="2698672"/>
    <lineage>
        <taxon>Bacteria</taxon>
        <taxon>Pseudomonadati</taxon>
        <taxon>Bacteroidota</taxon>
        <taxon>Flavobacteriia</taxon>
        <taxon>Flavobacteriales</taxon>
        <taxon>Flavobacteriaceae</taxon>
        <taxon>Flagellimonas</taxon>
    </lineage>
</organism>
<keyword evidence="3" id="KW-1185">Reference proteome</keyword>
<dbReference type="AlphaFoldDB" id="A0A6G7IYL0"/>